<proteinExistence type="predicted"/>
<gene>
    <name evidence="2" type="ORF">CORC01_12926</name>
</gene>
<feature type="region of interest" description="Disordered" evidence="1">
    <location>
        <begin position="30"/>
        <end position="76"/>
    </location>
</feature>
<evidence type="ECO:0000313" key="2">
    <source>
        <dbReference type="EMBL" id="OHE91799.1"/>
    </source>
</evidence>
<evidence type="ECO:0000313" key="3">
    <source>
        <dbReference type="Proteomes" id="UP000176998"/>
    </source>
</evidence>
<evidence type="ECO:0000256" key="1">
    <source>
        <dbReference type="SAM" id="MobiDB-lite"/>
    </source>
</evidence>
<keyword evidence="3" id="KW-1185">Reference proteome</keyword>
<reference evidence="2 3" key="1">
    <citation type="submission" date="2016-09" db="EMBL/GenBank/DDBJ databases">
        <authorList>
            <person name="Capua I."/>
            <person name="De Benedictis P."/>
            <person name="Joannis T."/>
            <person name="Lombin L.H."/>
            <person name="Cattoli G."/>
        </authorList>
    </citation>
    <scope>NUCLEOTIDE SEQUENCE [LARGE SCALE GENOMIC DNA]</scope>
    <source>
        <strain evidence="2 3">IMI 309357</strain>
    </source>
</reference>
<protein>
    <submittedName>
        <fullName evidence="2">Uncharacterized protein</fullName>
    </submittedName>
</protein>
<dbReference type="AlphaFoldDB" id="A0A1G4ARL5"/>
<dbReference type="EMBL" id="MJBS01000170">
    <property type="protein sequence ID" value="OHE91799.1"/>
    <property type="molecule type" value="Genomic_DNA"/>
</dbReference>
<name>A0A1G4ARL5_9PEZI</name>
<accession>A0A1G4ARL5</accession>
<comment type="caution">
    <text evidence="2">The sequence shown here is derived from an EMBL/GenBank/DDBJ whole genome shotgun (WGS) entry which is preliminary data.</text>
</comment>
<organism evidence="2 3">
    <name type="scientific">Colletotrichum orchidophilum</name>
    <dbReference type="NCBI Taxonomy" id="1209926"/>
    <lineage>
        <taxon>Eukaryota</taxon>
        <taxon>Fungi</taxon>
        <taxon>Dikarya</taxon>
        <taxon>Ascomycota</taxon>
        <taxon>Pezizomycotina</taxon>
        <taxon>Sordariomycetes</taxon>
        <taxon>Hypocreomycetidae</taxon>
        <taxon>Glomerellales</taxon>
        <taxon>Glomerellaceae</taxon>
        <taxon>Colletotrichum</taxon>
    </lineage>
</organism>
<dbReference type="Proteomes" id="UP000176998">
    <property type="component" value="Unassembled WGS sequence"/>
</dbReference>
<sequence length="76" mass="8098">MTTGRINQVTIVRPWGPSAPRAAAEEILLQDRAGHRSGERRSHRRGGLSAGPTGAPEASGFPPLVPQSPVHRARRG</sequence>